<dbReference type="SUPFAM" id="SSF117856">
    <property type="entry name" value="AF0104/ALDC/Ptd012-like"/>
    <property type="match status" value="1"/>
</dbReference>
<dbReference type="PROSITE" id="PS51742">
    <property type="entry name" value="PPC"/>
    <property type="match status" value="1"/>
</dbReference>
<dbReference type="InterPro" id="IPR025707">
    <property type="entry name" value="DNA_bp_PD1"/>
</dbReference>
<dbReference type="Proteomes" id="UP000051373">
    <property type="component" value="Unassembled WGS sequence"/>
</dbReference>
<dbReference type="AlphaFoldDB" id="A0A0S8FR77"/>
<proteinExistence type="predicted"/>
<feature type="domain" description="PPC" evidence="1">
    <location>
        <begin position="4"/>
        <end position="139"/>
    </location>
</feature>
<comment type="caution">
    <text evidence="2">The sequence shown here is derived from an EMBL/GenBank/DDBJ whole genome shotgun (WGS) entry which is preliminary data.</text>
</comment>
<protein>
    <recommendedName>
        <fullName evidence="1">PPC domain-containing protein</fullName>
    </recommendedName>
</protein>
<accession>A0A0S8FR77</accession>
<dbReference type="Gene3D" id="3.30.1330.80">
    <property type="entry name" value="Hypothetical protein, similar to alpha- acetolactate decarboxylase, domain 2"/>
    <property type="match status" value="1"/>
</dbReference>
<dbReference type="CDD" id="cd11378">
    <property type="entry name" value="DUF296"/>
    <property type="match status" value="1"/>
</dbReference>
<gene>
    <name evidence="2" type="ORF">AMJ83_07725</name>
</gene>
<dbReference type="Pfam" id="PF03479">
    <property type="entry name" value="PCC"/>
    <property type="match status" value="1"/>
</dbReference>
<dbReference type="EMBL" id="LJUJ01000016">
    <property type="protein sequence ID" value="KPK63235.1"/>
    <property type="molecule type" value="Genomic_DNA"/>
</dbReference>
<dbReference type="STRING" id="1703779.AMJ83_07725"/>
<evidence type="ECO:0000313" key="3">
    <source>
        <dbReference type="Proteomes" id="UP000051373"/>
    </source>
</evidence>
<reference evidence="2 3" key="1">
    <citation type="journal article" date="2015" name="Microbiome">
        <title>Genomic resolution of linkages in carbon, nitrogen, and sulfur cycling among widespread estuary sediment bacteria.</title>
        <authorList>
            <person name="Baker B.J."/>
            <person name="Lazar C.S."/>
            <person name="Teske A.P."/>
            <person name="Dick G.J."/>
        </authorList>
    </citation>
    <scope>NUCLEOTIDE SEQUENCE [LARGE SCALE GENOMIC DNA]</scope>
    <source>
        <strain evidence="2">SM23_42</strain>
    </source>
</reference>
<sequence length="139" mass="15723">MKLKRFDTYTVIRIEKNEEIITALQNAIQKAGIKGGFFYGLGVGKELELGYFDAHKRSYVRKKFNDEYEFTSFVGNVSMLDDEILIHCHVTITDAGFNAFGGHLFKGVVPATLEIVLFPFTEPLVRKEDEATGLNLLEL</sequence>
<evidence type="ECO:0000313" key="2">
    <source>
        <dbReference type="EMBL" id="KPK63235.1"/>
    </source>
</evidence>
<name>A0A0S8FR77_UNCW3</name>
<dbReference type="InterPro" id="IPR005175">
    <property type="entry name" value="PPC_dom"/>
</dbReference>
<organism evidence="2 3">
    <name type="scientific">candidate division WOR_3 bacterium SM23_42</name>
    <dbReference type="NCBI Taxonomy" id="1703779"/>
    <lineage>
        <taxon>Bacteria</taxon>
        <taxon>Bacteria division WOR-3</taxon>
    </lineage>
</organism>
<dbReference type="PIRSF" id="PIRSF016702">
    <property type="entry name" value="DNA_bp_PD1"/>
    <property type="match status" value="1"/>
</dbReference>
<dbReference type="PANTHER" id="PTHR34988:SF1">
    <property type="entry name" value="DNA-BINDING PROTEIN"/>
    <property type="match status" value="1"/>
</dbReference>
<evidence type="ECO:0000259" key="1">
    <source>
        <dbReference type="PROSITE" id="PS51742"/>
    </source>
</evidence>
<dbReference type="PANTHER" id="PTHR34988">
    <property type="entry name" value="PROTEIN, PUTATIVE-RELATED"/>
    <property type="match status" value="1"/>
</dbReference>